<dbReference type="SUPFAM" id="SSF46785">
    <property type="entry name" value="Winged helix' DNA-binding domain"/>
    <property type="match status" value="1"/>
</dbReference>
<dbReference type="PROSITE" id="PS50949">
    <property type="entry name" value="HTH_GNTR"/>
    <property type="match status" value="1"/>
</dbReference>
<dbReference type="InterPro" id="IPR036388">
    <property type="entry name" value="WH-like_DNA-bd_sf"/>
</dbReference>
<dbReference type="InterPro" id="IPR011711">
    <property type="entry name" value="GntR_C"/>
</dbReference>
<dbReference type="RefSeq" id="WP_005950854.1">
    <property type="nucleotide sequence ID" value="NZ_CP136423.1"/>
</dbReference>
<organism evidence="5 6">
    <name type="scientific">Blautia hydrogenotrophica (strain DSM 10507 / JCM 14656 / S5a33)</name>
    <name type="common">Ruminococcus hydrogenotrophicus</name>
    <dbReference type="NCBI Taxonomy" id="476272"/>
    <lineage>
        <taxon>Bacteria</taxon>
        <taxon>Bacillati</taxon>
        <taxon>Bacillota</taxon>
        <taxon>Clostridia</taxon>
        <taxon>Lachnospirales</taxon>
        <taxon>Lachnospiraceae</taxon>
        <taxon>Blautia</taxon>
    </lineage>
</organism>
<keyword evidence="6" id="KW-1185">Reference proteome</keyword>
<evidence type="ECO:0000256" key="1">
    <source>
        <dbReference type="ARBA" id="ARBA00023015"/>
    </source>
</evidence>
<dbReference type="SUPFAM" id="SSF48008">
    <property type="entry name" value="GntR ligand-binding domain-like"/>
    <property type="match status" value="1"/>
</dbReference>
<gene>
    <name evidence="5" type="ORF">RUMHYD_03021</name>
</gene>
<dbReference type="InterPro" id="IPR008920">
    <property type="entry name" value="TF_FadR/GntR_C"/>
</dbReference>
<name>C0CQ68_BLAHS</name>
<reference evidence="5 6" key="2">
    <citation type="submission" date="2009-02" db="EMBL/GenBank/DDBJ databases">
        <title>Draft genome sequence of Blautia hydrogenotrophica DSM 10507 (Ruminococcus hydrogenotrophicus DSM 10507).</title>
        <authorList>
            <person name="Sudarsanam P."/>
            <person name="Ley R."/>
            <person name="Guruge J."/>
            <person name="Turnbaugh P.J."/>
            <person name="Mahowald M."/>
            <person name="Liep D."/>
            <person name="Gordon J."/>
        </authorList>
    </citation>
    <scope>NUCLEOTIDE SEQUENCE [LARGE SCALE GENOMIC DNA]</scope>
    <source>
        <strain evidence="6">DSM 10507 / JCM 14656 / S5a33</strain>
    </source>
</reference>
<dbReference type="CDD" id="cd07377">
    <property type="entry name" value="WHTH_GntR"/>
    <property type="match status" value="1"/>
</dbReference>
<sequence>MKAGVTMRKIKKNTMKNQAYEIIRKKILNQSYIPGEKISIASLTEELQISNTPIREALSMLEEHGLVEITPNSGFKMKQFTQESFNELTDAFVGLLLGGYRMCIMKKKIPQLLEAMEEQLNKQRVITSAYSDFDIVDEAFSFDRCFVTVLQNERMNQLCNSIFDLLFLAGTYEQSHNKVAYIANIQEHEEIFQAVRERNHEKVELLLYKHFAKRLDFS</sequence>
<dbReference type="InterPro" id="IPR036390">
    <property type="entry name" value="WH_DNA-bd_sf"/>
</dbReference>
<dbReference type="AlphaFoldDB" id="C0CQ68"/>
<dbReference type="eggNOG" id="COG1802">
    <property type="taxonomic scope" value="Bacteria"/>
</dbReference>
<reference evidence="5 6" key="1">
    <citation type="submission" date="2009-01" db="EMBL/GenBank/DDBJ databases">
        <authorList>
            <person name="Fulton L."/>
            <person name="Clifton S."/>
            <person name="Fulton B."/>
            <person name="Xu J."/>
            <person name="Minx P."/>
            <person name="Pepin K.H."/>
            <person name="Johnson M."/>
            <person name="Bhonagiri V."/>
            <person name="Nash W.E."/>
            <person name="Mardis E.R."/>
            <person name="Wilson R.K."/>
        </authorList>
    </citation>
    <scope>NUCLEOTIDE SEQUENCE [LARGE SCALE GENOMIC DNA]</scope>
    <source>
        <strain evidence="6">DSM 10507 / JCM 14656 / S5a33</strain>
    </source>
</reference>
<proteinExistence type="predicted"/>
<dbReference type="Gene3D" id="1.20.120.530">
    <property type="entry name" value="GntR ligand-binding domain-like"/>
    <property type="match status" value="1"/>
</dbReference>
<evidence type="ECO:0000256" key="2">
    <source>
        <dbReference type="ARBA" id="ARBA00023125"/>
    </source>
</evidence>
<dbReference type="HOGENOM" id="CLU_017584_5_5_9"/>
<evidence type="ECO:0000313" key="5">
    <source>
        <dbReference type="EMBL" id="EEG48035.1"/>
    </source>
</evidence>
<dbReference type="Pfam" id="PF00392">
    <property type="entry name" value="GntR"/>
    <property type="match status" value="1"/>
</dbReference>
<dbReference type="Gene3D" id="1.10.10.10">
    <property type="entry name" value="Winged helix-like DNA-binding domain superfamily/Winged helix DNA-binding domain"/>
    <property type="match status" value="1"/>
</dbReference>
<dbReference type="PATRIC" id="fig|476272.21.peg.1155"/>
<dbReference type="InterPro" id="IPR000524">
    <property type="entry name" value="Tscrpt_reg_HTH_GntR"/>
</dbReference>
<dbReference type="GO" id="GO:0003700">
    <property type="term" value="F:DNA-binding transcription factor activity"/>
    <property type="evidence" value="ECO:0007669"/>
    <property type="project" value="InterPro"/>
</dbReference>
<dbReference type="Proteomes" id="UP000003100">
    <property type="component" value="Unassembled WGS sequence"/>
</dbReference>
<accession>C0CQ68</accession>
<evidence type="ECO:0000313" key="6">
    <source>
        <dbReference type="Proteomes" id="UP000003100"/>
    </source>
</evidence>
<dbReference type="SMART" id="SM00345">
    <property type="entry name" value="HTH_GNTR"/>
    <property type="match status" value="1"/>
</dbReference>
<keyword evidence="2" id="KW-0238">DNA-binding</keyword>
<dbReference type="PANTHER" id="PTHR43537:SF24">
    <property type="entry name" value="GLUCONATE OPERON TRANSCRIPTIONAL REPRESSOR"/>
    <property type="match status" value="1"/>
</dbReference>
<dbReference type="GO" id="GO:0003677">
    <property type="term" value="F:DNA binding"/>
    <property type="evidence" value="ECO:0007669"/>
    <property type="project" value="UniProtKB-KW"/>
</dbReference>
<protein>
    <recommendedName>
        <fullName evidence="4">HTH gntR-type domain-containing protein</fullName>
    </recommendedName>
</protein>
<dbReference type="EMBL" id="ACBZ01000165">
    <property type="protein sequence ID" value="EEG48035.1"/>
    <property type="molecule type" value="Genomic_DNA"/>
</dbReference>
<dbReference type="Pfam" id="PF07729">
    <property type="entry name" value="FCD"/>
    <property type="match status" value="1"/>
</dbReference>
<keyword evidence="3" id="KW-0804">Transcription</keyword>
<evidence type="ECO:0000259" key="4">
    <source>
        <dbReference type="PROSITE" id="PS50949"/>
    </source>
</evidence>
<feature type="domain" description="HTH gntR-type" evidence="4">
    <location>
        <begin position="13"/>
        <end position="80"/>
    </location>
</feature>
<dbReference type="PANTHER" id="PTHR43537">
    <property type="entry name" value="TRANSCRIPTIONAL REGULATOR, GNTR FAMILY"/>
    <property type="match status" value="1"/>
</dbReference>
<evidence type="ECO:0000256" key="3">
    <source>
        <dbReference type="ARBA" id="ARBA00023163"/>
    </source>
</evidence>
<keyword evidence="1" id="KW-0805">Transcription regulation</keyword>
<dbReference type="GeneID" id="86822444"/>